<protein>
    <submittedName>
        <fullName evidence="8">Putative fructosyl-amino acid oxidase protein</fullName>
    </submittedName>
</protein>
<comment type="cofactor">
    <cofactor evidence="1">
        <name>FAD</name>
        <dbReference type="ChEBI" id="CHEBI:57692"/>
    </cofactor>
</comment>
<accession>M7T428</accession>
<name>M7T428_EUTLA</name>
<evidence type="ECO:0000313" key="9">
    <source>
        <dbReference type="Proteomes" id="UP000012174"/>
    </source>
</evidence>
<dbReference type="PANTHER" id="PTHR10961:SF46">
    <property type="entry name" value="PEROXISOMAL SARCOSINE OXIDASE"/>
    <property type="match status" value="1"/>
</dbReference>
<feature type="region of interest" description="Disordered" evidence="6">
    <location>
        <begin position="356"/>
        <end position="382"/>
    </location>
</feature>
<keyword evidence="5" id="KW-0560">Oxidoreductase</keyword>
<evidence type="ECO:0000256" key="2">
    <source>
        <dbReference type="ARBA" id="ARBA00010989"/>
    </source>
</evidence>
<proteinExistence type="inferred from homology"/>
<evidence type="ECO:0000256" key="5">
    <source>
        <dbReference type="ARBA" id="ARBA00023002"/>
    </source>
</evidence>
<dbReference type="EMBL" id="KB707637">
    <property type="protein sequence ID" value="EMR61395.1"/>
    <property type="molecule type" value="Genomic_DNA"/>
</dbReference>
<dbReference type="InterPro" id="IPR006076">
    <property type="entry name" value="FAD-dep_OxRdtase"/>
</dbReference>
<dbReference type="STRING" id="1287681.M7T428"/>
<dbReference type="GO" id="GO:0050660">
    <property type="term" value="F:flavin adenine dinucleotide binding"/>
    <property type="evidence" value="ECO:0007669"/>
    <property type="project" value="InterPro"/>
</dbReference>
<dbReference type="KEGG" id="ela:UCREL1_11679"/>
<dbReference type="HOGENOM" id="CLU_007884_0_1_1"/>
<feature type="domain" description="FAD dependent oxidoreductase" evidence="7">
    <location>
        <begin position="60"/>
        <end position="470"/>
    </location>
</feature>
<dbReference type="GO" id="GO:0004657">
    <property type="term" value="F:proline dehydrogenase activity"/>
    <property type="evidence" value="ECO:0007669"/>
    <property type="project" value="TreeGrafter"/>
</dbReference>
<comment type="similarity">
    <text evidence="2">Belongs to the MSOX/MTOX family.</text>
</comment>
<dbReference type="Pfam" id="PF01266">
    <property type="entry name" value="DAO"/>
    <property type="match status" value="1"/>
</dbReference>
<dbReference type="OMA" id="WRKQGDD"/>
<dbReference type="GO" id="GO:0008115">
    <property type="term" value="F:sarcosine oxidase activity"/>
    <property type="evidence" value="ECO:0007669"/>
    <property type="project" value="TreeGrafter"/>
</dbReference>
<organism evidence="8 9">
    <name type="scientific">Eutypa lata (strain UCR-EL1)</name>
    <name type="common">Grapevine dieback disease fungus</name>
    <name type="synonym">Eutypa armeniacae</name>
    <dbReference type="NCBI Taxonomy" id="1287681"/>
    <lineage>
        <taxon>Eukaryota</taxon>
        <taxon>Fungi</taxon>
        <taxon>Dikarya</taxon>
        <taxon>Ascomycota</taxon>
        <taxon>Pezizomycotina</taxon>
        <taxon>Sordariomycetes</taxon>
        <taxon>Xylariomycetidae</taxon>
        <taxon>Xylariales</taxon>
        <taxon>Diatrypaceae</taxon>
        <taxon>Eutypa</taxon>
    </lineage>
</organism>
<evidence type="ECO:0000256" key="6">
    <source>
        <dbReference type="SAM" id="MobiDB-lite"/>
    </source>
</evidence>
<sequence length="522" mass="55675">MPTYPAPTPANYLSCPVPVFADDITGASGKAINKDMDDEIKAAAAEAAAAVAAFKPPESILIIGSGVFGLSTAWALTKRPEFASTSITVLDRSPDPGVFPARDAASVDSSRIIRADYADPAYAALAAEASVLWKQRGDDELGGQGRYSQSGLLLGANDGPLVREDGAATGIAYAKKSWVNAMALGQTQGYPLSSIRMVPKRENVAHLSRTGGGFADWGYLNQNSGWADADAAMKWTYKKVVATGRVTFVNGTAERLETDASGKRVTGAKLKDGSVLSADLVILAAGAWTSTLVDVSSQIVATGQVMAYLKLTEEEQKKLEKMPVLLNLSTGLFAIPPKNGTLKVARHSYGYLNPTEVPTPLGSAESSEASGKDGEGPAKRLVSRPYTHLDNPKLKIPPEGEADLRRGLKSMIPWPELQDRPFSGTRICWYTDTATGDWVIDYHPEFEGLFVATGGSGHGFKFLPVIGEKIVGCIMGSYPLEFKDKWKWKMDSNANKAVVTEDGSRGGKPGLILEDVLESGKK</sequence>
<dbReference type="eggNOG" id="KOG2820">
    <property type="taxonomic scope" value="Eukaryota"/>
</dbReference>
<dbReference type="GO" id="GO:0050031">
    <property type="term" value="F:L-pipecolate oxidase activity"/>
    <property type="evidence" value="ECO:0007669"/>
    <property type="project" value="TreeGrafter"/>
</dbReference>
<gene>
    <name evidence="8" type="ORF">UCREL1_11679</name>
</gene>
<keyword evidence="3" id="KW-0285">Flavoprotein</keyword>
<keyword evidence="4" id="KW-0274">FAD</keyword>
<dbReference type="AlphaFoldDB" id="M7T428"/>
<dbReference type="InterPro" id="IPR045170">
    <property type="entry name" value="MTOX"/>
</dbReference>
<dbReference type="Gene3D" id="3.50.50.60">
    <property type="entry name" value="FAD/NAD(P)-binding domain"/>
    <property type="match status" value="1"/>
</dbReference>
<dbReference type="Gene3D" id="3.30.9.10">
    <property type="entry name" value="D-Amino Acid Oxidase, subunit A, domain 2"/>
    <property type="match status" value="1"/>
</dbReference>
<dbReference type="PANTHER" id="PTHR10961">
    <property type="entry name" value="PEROXISOMAL SARCOSINE OXIDASE"/>
    <property type="match status" value="1"/>
</dbReference>
<evidence type="ECO:0000313" key="8">
    <source>
        <dbReference type="EMBL" id="EMR61395.1"/>
    </source>
</evidence>
<dbReference type="OrthoDB" id="2219495at2759"/>
<evidence type="ECO:0000259" key="7">
    <source>
        <dbReference type="Pfam" id="PF01266"/>
    </source>
</evidence>
<keyword evidence="9" id="KW-1185">Reference proteome</keyword>
<evidence type="ECO:0000256" key="1">
    <source>
        <dbReference type="ARBA" id="ARBA00001974"/>
    </source>
</evidence>
<evidence type="ECO:0000256" key="4">
    <source>
        <dbReference type="ARBA" id="ARBA00022827"/>
    </source>
</evidence>
<reference evidence="9" key="1">
    <citation type="journal article" date="2013" name="Genome Announc.">
        <title>Draft genome sequence of the grapevine dieback fungus Eutypa lata UCR-EL1.</title>
        <authorList>
            <person name="Blanco-Ulate B."/>
            <person name="Rolshausen P.E."/>
            <person name="Cantu D."/>
        </authorList>
    </citation>
    <scope>NUCLEOTIDE SEQUENCE [LARGE SCALE GENOMIC DNA]</scope>
    <source>
        <strain evidence="9">UCR-EL1</strain>
    </source>
</reference>
<dbReference type="SUPFAM" id="SSF51905">
    <property type="entry name" value="FAD/NAD(P)-binding domain"/>
    <property type="match status" value="1"/>
</dbReference>
<evidence type="ECO:0000256" key="3">
    <source>
        <dbReference type="ARBA" id="ARBA00022630"/>
    </source>
</evidence>
<dbReference type="Proteomes" id="UP000012174">
    <property type="component" value="Unassembled WGS sequence"/>
</dbReference>
<dbReference type="InterPro" id="IPR036188">
    <property type="entry name" value="FAD/NAD-bd_sf"/>
</dbReference>